<proteinExistence type="predicted"/>
<dbReference type="EMBL" id="SPLM01000112">
    <property type="protein sequence ID" value="TMW58342.1"/>
    <property type="molecule type" value="Genomic_DNA"/>
</dbReference>
<dbReference type="OrthoDB" id="76049at2759"/>
<keyword evidence="1" id="KW-0812">Transmembrane</keyword>
<accession>A0A8K1C860</accession>
<evidence type="ECO:0000313" key="3">
    <source>
        <dbReference type="Proteomes" id="UP000794436"/>
    </source>
</evidence>
<protein>
    <submittedName>
        <fullName evidence="2">Uncharacterized protein</fullName>
    </submittedName>
</protein>
<organism evidence="2 3">
    <name type="scientific">Pythium oligandrum</name>
    <name type="common">Mycoparasitic fungus</name>
    <dbReference type="NCBI Taxonomy" id="41045"/>
    <lineage>
        <taxon>Eukaryota</taxon>
        <taxon>Sar</taxon>
        <taxon>Stramenopiles</taxon>
        <taxon>Oomycota</taxon>
        <taxon>Peronosporomycetes</taxon>
        <taxon>Pythiales</taxon>
        <taxon>Pythiaceae</taxon>
        <taxon>Pythium</taxon>
    </lineage>
</organism>
<name>A0A8K1C860_PYTOL</name>
<gene>
    <name evidence="2" type="ORF">Poli38472_011930</name>
</gene>
<keyword evidence="1" id="KW-1133">Transmembrane helix</keyword>
<dbReference type="AlphaFoldDB" id="A0A8K1C860"/>
<sequence length="166" mass="18294">MDAMTSLALGMGLGVVIITVLAVFPGEPFDFEKTLGPKEDALATSTMKLDVEQAEQRVREVEIAAQQLKVDKLQQLLGLEKQDVDAMILQAKADALAGRQPPQSPHNYALWMDSVFYTVVLVLMAVVLQTEYSLNLAELVALWFPREATTLRQVLTIPAQFFTTGT</sequence>
<keyword evidence="1" id="KW-0472">Membrane</keyword>
<evidence type="ECO:0000313" key="2">
    <source>
        <dbReference type="EMBL" id="TMW58342.1"/>
    </source>
</evidence>
<feature type="transmembrane region" description="Helical" evidence="1">
    <location>
        <begin position="108"/>
        <end position="128"/>
    </location>
</feature>
<reference evidence="2" key="1">
    <citation type="submission" date="2019-03" db="EMBL/GenBank/DDBJ databases">
        <title>Long read genome sequence of the mycoparasitic Pythium oligandrum ATCC 38472 isolated from sugarbeet rhizosphere.</title>
        <authorList>
            <person name="Gaulin E."/>
        </authorList>
    </citation>
    <scope>NUCLEOTIDE SEQUENCE</scope>
    <source>
        <strain evidence="2">ATCC 38472_TT</strain>
    </source>
</reference>
<evidence type="ECO:0000256" key="1">
    <source>
        <dbReference type="SAM" id="Phobius"/>
    </source>
</evidence>
<keyword evidence="3" id="KW-1185">Reference proteome</keyword>
<feature type="transmembrane region" description="Helical" evidence="1">
    <location>
        <begin position="7"/>
        <end position="24"/>
    </location>
</feature>
<dbReference type="Proteomes" id="UP000794436">
    <property type="component" value="Unassembled WGS sequence"/>
</dbReference>
<comment type="caution">
    <text evidence="2">The sequence shown here is derived from an EMBL/GenBank/DDBJ whole genome shotgun (WGS) entry which is preliminary data.</text>
</comment>